<proteinExistence type="predicted"/>
<dbReference type="AlphaFoldDB" id="A0A5B7CSA9"/>
<name>A0A5B7CSA9_PORTR</name>
<protein>
    <submittedName>
        <fullName evidence="1">Uncharacterized protein</fullName>
    </submittedName>
</protein>
<dbReference type="Proteomes" id="UP000324222">
    <property type="component" value="Unassembled WGS sequence"/>
</dbReference>
<accession>A0A5B7CSA9</accession>
<gene>
    <name evidence="1" type="ORF">E2C01_004161</name>
</gene>
<comment type="caution">
    <text evidence="1">The sequence shown here is derived from an EMBL/GenBank/DDBJ whole genome shotgun (WGS) entry which is preliminary data.</text>
</comment>
<organism evidence="1 2">
    <name type="scientific">Portunus trituberculatus</name>
    <name type="common">Swimming crab</name>
    <name type="synonym">Neptunus trituberculatus</name>
    <dbReference type="NCBI Taxonomy" id="210409"/>
    <lineage>
        <taxon>Eukaryota</taxon>
        <taxon>Metazoa</taxon>
        <taxon>Ecdysozoa</taxon>
        <taxon>Arthropoda</taxon>
        <taxon>Crustacea</taxon>
        <taxon>Multicrustacea</taxon>
        <taxon>Malacostraca</taxon>
        <taxon>Eumalacostraca</taxon>
        <taxon>Eucarida</taxon>
        <taxon>Decapoda</taxon>
        <taxon>Pleocyemata</taxon>
        <taxon>Brachyura</taxon>
        <taxon>Eubrachyura</taxon>
        <taxon>Portunoidea</taxon>
        <taxon>Portunidae</taxon>
        <taxon>Portuninae</taxon>
        <taxon>Portunus</taxon>
    </lineage>
</organism>
<evidence type="ECO:0000313" key="1">
    <source>
        <dbReference type="EMBL" id="MPC11494.1"/>
    </source>
</evidence>
<dbReference type="EMBL" id="VSRR010000165">
    <property type="protein sequence ID" value="MPC11494.1"/>
    <property type="molecule type" value="Genomic_DNA"/>
</dbReference>
<evidence type="ECO:0000313" key="2">
    <source>
        <dbReference type="Proteomes" id="UP000324222"/>
    </source>
</evidence>
<reference evidence="1 2" key="1">
    <citation type="submission" date="2019-05" db="EMBL/GenBank/DDBJ databases">
        <title>Another draft genome of Portunus trituberculatus and its Hox gene families provides insights of decapod evolution.</title>
        <authorList>
            <person name="Jeong J.-H."/>
            <person name="Song I."/>
            <person name="Kim S."/>
            <person name="Choi T."/>
            <person name="Kim D."/>
            <person name="Ryu S."/>
            <person name="Kim W."/>
        </authorList>
    </citation>
    <scope>NUCLEOTIDE SEQUENCE [LARGE SCALE GENOMIC DNA]</scope>
    <source>
        <tissue evidence="1">Muscle</tissue>
    </source>
</reference>
<sequence>MKKKDEVEWFSGVWSYFRRARVREPEGAGRRVTLAAARLVADWHETRKVAVQNSTYLNSGTYFTSSSVEYSVRTHYMRGRNRYKFRSEAEPNHQLLQEYPPVKPRASFHCQGRPGDQKSLRNKTSYIFSMRVLTLNRC</sequence>
<keyword evidence="2" id="KW-1185">Reference proteome</keyword>